<reference evidence="1 2" key="1">
    <citation type="submission" date="2018-01" db="EMBL/GenBank/DDBJ databases">
        <title>Complete genome sequence of Bacteriovorax stolpii DSM12778.</title>
        <authorList>
            <person name="Tang B."/>
            <person name="Chang J."/>
        </authorList>
    </citation>
    <scope>NUCLEOTIDE SEQUENCE [LARGE SCALE GENOMIC DNA]</scope>
    <source>
        <strain evidence="1 2">DSM 12778</strain>
    </source>
</reference>
<sequence>MMDFLSDVFEFEVDPEQDLVINDGLNLKLIELPEDEKENFKSLGIKFAFKLKEKEQIQEIKSKYNFFLYRKSDQKISEEIASESEDEKSLSIKDIDGRIWQFDVETMQ</sequence>
<dbReference type="KEGG" id="bsto:C0V70_09575"/>
<evidence type="ECO:0000313" key="1">
    <source>
        <dbReference type="EMBL" id="AUN98350.1"/>
    </source>
</evidence>
<name>A0A2K9NS53_BACTC</name>
<dbReference type="AlphaFoldDB" id="A0A2K9NS53"/>
<proteinExistence type="predicted"/>
<dbReference type="Proteomes" id="UP000235584">
    <property type="component" value="Chromosome"/>
</dbReference>
<dbReference type="EMBL" id="CP025704">
    <property type="protein sequence ID" value="AUN98350.1"/>
    <property type="molecule type" value="Genomic_DNA"/>
</dbReference>
<organism evidence="1 2">
    <name type="scientific">Bacteriovorax stolpii</name>
    <name type="common">Bdellovibrio stolpii</name>
    <dbReference type="NCBI Taxonomy" id="960"/>
    <lineage>
        <taxon>Bacteria</taxon>
        <taxon>Pseudomonadati</taxon>
        <taxon>Bdellovibrionota</taxon>
        <taxon>Bacteriovoracia</taxon>
        <taxon>Bacteriovoracales</taxon>
        <taxon>Bacteriovoracaceae</taxon>
        <taxon>Bacteriovorax</taxon>
    </lineage>
</organism>
<keyword evidence="2" id="KW-1185">Reference proteome</keyword>
<accession>A0A2K9NS53</accession>
<evidence type="ECO:0000313" key="2">
    <source>
        <dbReference type="Proteomes" id="UP000235584"/>
    </source>
</evidence>
<gene>
    <name evidence="1" type="ORF">C0V70_09575</name>
</gene>
<protein>
    <submittedName>
        <fullName evidence="1">Uncharacterized protein</fullName>
    </submittedName>
</protein>
<dbReference type="RefSeq" id="WP_102243641.1">
    <property type="nucleotide sequence ID" value="NZ_CP025704.1"/>
</dbReference>